<evidence type="ECO:0000313" key="1">
    <source>
        <dbReference type="EMBL" id="MBC9930403.1"/>
    </source>
</evidence>
<proteinExistence type="predicted"/>
<name>A0ABR7TLI9_9BACT</name>
<keyword evidence="2" id="KW-1185">Reference proteome</keyword>
<organism evidence="1 2">
    <name type="scientific">Chitinophaga qingshengii</name>
    <dbReference type="NCBI Taxonomy" id="1569794"/>
    <lineage>
        <taxon>Bacteria</taxon>
        <taxon>Pseudomonadati</taxon>
        <taxon>Bacteroidota</taxon>
        <taxon>Chitinophagia</taxon>
        <taxon>Chitinophagales</taxon>
        <taxon>Chitinophagaceae</taxon>
        <taxon>Chitinophaga</taxon>
    </lineage>
</organism>
<sequence>MAYSDAGRLLSIKKRFNDQDNLQRTVALNDYDELGQLKTKQLGVNASGVPLEILSYEYNIRGWLRSINKDYLNGGVANSHFGQELKHDYGFTDSTFNGNISGIRWKGWNDPKPRAYGYNYDGVNRLVSANFSQQNTSGATWTKDNMDFSTNWITYDANGNINKMSQWGMDGVNKSQIDRLAYTYRPNSNKLSAVYDSSAVVSPLGDFKNGANAGDDYNYDEMGNLVQDLNKGIASIAYNHLNLPTVITIEGKGIIRYQYDATGNKLKKTVTDNTGGATKVTTTDYINGFVYQNDTLQFAAHEEGRLRLVHKNNQPPMYIYDYFVKDHLGNTRLVLTEKNDVTIYAATMEMPVATKETALFSNVDNTRSAKPVGYPTDESAGKNESVAKLTATGTGKKIGPSLVLRVMAGDTIQVSSKAFYKSNGPVNKNNPVVPAENMVADLVATFGGTVTADATHGAPVASNGTPFNINFYNHDYRQLKEKNPDQPSEKPRAYLNYILFDDQFKMVEENSGVKQVKAEPDQLQTLSQDKMVVKKSGFLYVYTSNESTQEVFFDNLMVVHDGGPVIEETHYYPFGLTMAGISSNALKGSGYPENSFKYNGKELQSKEFRDGSGLGWYDYGARMYDAQIGRFFTQDRFAEKYNSLSGYQYALNNPISNIDINGDSAWTTTKKVTNADGTTTTTNTLHVRGKVLDLAGVKVGGGCNCRSGTGDLAEGINSTLNKKSTSNVVDGNTEIWKIDAQFSVANSMDDVSSSDHLLVVVGDVTGKADPKLGGGEAGGIALSQGKIGYIEKSSNMRFMIQSGVHEIGHNLGLEHKENGSGNFMSYDQERYRFTSLQILTMYNMAKNGVLNQGGNSQRSVVNSNNWFFHTSTNKEPYRKNTSVGQRIPLIVNN</sequence>
<dbReference type="InterPro" id="IPR022385">
    <property type="entry name" value="Rhs_assc_core"/>
</dbReference>
<comment type="caution">
    <text evidence="1">The sequence shown here is derived from an EMBL/GenBank/DDBJ whole genome shotgun (WGS) entry which is preliminary data.</text>
</comment>
<dbReference type="InterPro" id="IPR050708">
    <property type="entry name" value="T6SS_VgrG/RHS"/>
</dbReference>
<dbReference type="EMBL" id="JACVFC010000001">
    <property type="protein sequence ID" value="MBC9930403.1"/>
    <property type="molecule type" value="Genomic_DNA"/>
</dbReference>
<gene>
    <name evidence="1" type="ORF">ICL07_08440</name>
</gene>
<dbReference type="InterPro" id="IPR024079">
    <property type="entry name" value="MetalloPept_cat_dom_sf"/>
</dbReference>
<dbReference type="PANTHER" id="PTHR32305:SF15">
    <property type="entry name" value="PROTEIN RHSA-RELATED"/>
    <property type="match status" value="1"/>
</dbReference>
<dbReference type="PANTHER" id="PTHR32305">
    <property type="match status" value="1"/>
</dbReference>
<dbReference type="Gene3D" id="3.40.390.10">
    <property type="entry name" value="Collagenase (Catalytic Domain)"/>
    <property type="match status" value="1"/>
</dbReference>
<protein>
    <submittedName>
        <fullName evidence="1">RHS repeat-associated core domain-containing protein</fullName>
    </submittedName>
</protein>
<dbReference type="SUPFAM" id="SSF55486">
    <property type="entry name" value="Metalloproteases ('zincins'), catalytic domain"/>
    <property type="match status" value="1"/>
</dbReference>
<dbReference type="Gene3D" id="2.180.10.10">
    <property type="entry name" value="RHS repeat-associated core"/>
    <property type="match status" value="2"/>
</dbReference>
<evidence type="ECO:0000313" key="2">
    <source>
        <dbReference type="Proteomes" id="UP000659124"/>
    </source>
</evidence>
<dbReference type="NCBIfam" id="TIGR03696">
    <property type="entry name" value="Rhs_assc_core"/>
    <property type="match status" value="1"/>
</dbReference>
<dbReference type="Proteomes" id="UP000659124">
    <property type="component" value="Unassembled WGS sequence"/>
</dbReference>
<accession>A0ABR7TLI9</accession>
<reference evidence="1 2" key="1">
    <citation type="submission" date="2020-09" db="EMBL/GenBank/DDBJ databases">
        <title>Genome sequences of type strains of Chitinophaga qingshengii and Chitinophaga varians.</title>
        <authorList>
            <person name="Kittiwongwattana C."/>
        </authorList>
    </citation>
    <scope>NUCLEOTIDE SEQUENCE [LARGE SCALE GENOMIC DNA]</scope>
    <source>
        <strain evidence="1 2">JCM 30026</strain>
    </source>
</reference>